<dbReference type="Proteomes" id="UP000284892">
    <property type="component" value="Unassembled WGS sequence"/>
</dbReference>
<dbReference type="Pfam" id="PF18962">
    <property type="entry name" value="Por_Secre_tail"/>
    <property type="match status" value="1"/>
</dbReference>
<organism evidence="4 5">
    <name type="scientific">Ichthyenterobacterium magnum</name>
    <dbReference type="NCBI Taxonomy" id="1230530"/>
    <lineage>
        <taxon>Bacteria</taxon>
        <taxon>Pseudomonadati</taxon>
        <taxon>Bacteroidota</taxon>
        <taxon>Flavobacteriia</taxon>
        <taxon>Flavobacteriales</taxon>
        <taxon>Flavobacteriaceae</taxon>
        <taxon>Ichthyenterobacterium</taxon>
    </lineage>
</organism>
<reference evidence="4 5" key="1">
    <citation type="submission" date="2018-09" db="EMBL/GenBank/DDBJ databases">
        <title>Genomic Encyclopedia of Archaeal and Bacterial Type Strains, Phase II (KMG-II): from individual species to whole genera.</title>
        <authorList>
            <person name="Goeker M."/>
        </authorList>
    </citation>
    <scope>NUCLEOTIDE SEQUENCE [LARGE SCALE GENOMIC DNA]</scope>
    <source>
        <strain evidence="4 5">DSM 26283</strain>
    </source>
</reference>
<name>A0A420DLF5_9FLAO</name>
<sequence length="264" mass="27858">MKKIISLIIILFLSLSLNAQDGYTYTLSHNGGYSFTISAVPNASPSNFATSVQSYGFTIILTDGITASITSSLGNGANDTFFDGTNVAQPTIDGYLITEVLGSPISLAAPSSGTNSAMVTVLVNGSPTTGSISILANDSTLATTVTALKSFMAADMVDDGMAMFPNVVDSNTSALSGMTSFNFSTLDVNDSELIEFSIYPNPTSDYITIQSTKTVDNVEIYDLLGKLVMSSSKKHIDVKSLSSGAYLVKVKIDDKITVKKIIKE</sequence>
<feature type="domain" description="Secretion system C-terminal sorting" evidence="3">
    <location>
        <begin position="198"/>
        <end position="262"/>
    </location>
</feature>
<dbReference type="RefSeq" id="WP_120200374.1">
    <property type="nucleotide sequence ID" value="NZ_RAQJ01000002.1"/>
</dbReference>
<evidence type="ECO:0000256" key="1">
    <source>
        <dbReference type="ARBA" id="ARBA00022729"/>
    </source>
</evidence>
<dbReference type="AlphaFoldDB" id="A0A420DLF5"/>
<evidence type="ECO:0000256" key="2">
    <source>
        <dbReference type="SAM" id="SignalP"/>
    </source>
</evidence>
<feature type="signal peptide" evidence="2">
    <location>
        <begin position="1"/>
        <end position="19"/>
    </location>
</feature>
<proteinExistence type="predicted"/>
<dbReference type="NCBIfam" id="TIGR04183">
    <property type="entry name" value="Por_Secre_tail"/>
    <property type="match status" value="1"/>
</dbReference>
<gene>
    <name evidence="4" type="ORF">BXY80_1223</name>
</gene>
<evidence type="ECO:0000313" key="5">
    <source>
        <dbReference type="Proteomes" id="UP000284892"/>
    </source>
</evidence>
<keyword evidence="5" id="KW-1185">Reference proteome</keyword>
<accession>A0A420DLF5</accession>
<dbReference type="EMBL" id="RAQJ01000002">
    <property type="protein sequence ID" value="RKE95040.1"/>
    <property type="molecule type" value="Genomic_DNA"/>
</dbReference>
<evidence type="ECO:0000259" key="3">
    <source>
        <dbReference type="Pfam" id="PF18962"/>
    </source>
</evidence>
<comment type="caution">
    <text evidence="4">The sequence shown here is derived from an EMBL/GenBank/DDBJ whole genome shotgun (WGS) entry which is preliminary data.</text>
</comment>
<protein>
    <submittedName>
        <fullName evidence="4">Putative secreted protein (Por secretion system target)</fullName>
    </submittedName>
</protein>
<evidence type="ECO:0000313" key="4">
    <source>
        <dbReference type="EMBL" id="RKE95040.1"/>
    </source>
</evidence>
<feature type="chain" id="PRO_5019288016" evidence="2">
    <location>
        <begin position="20"/>
        <end position="264"/>
    </location>
</feature>
<keyword evidence="1 2" id="KW-0732">Signal</keyword>
<dbReference type="InterPro" id="IPR026444">
    <property type="entry name" value="Secre_tail"/>
</dbReference>
<dbReference type="OrthoDB" id="1467228at2"/>